<feature type="transmembrane region" description="Helical" evidence="1">
    <location>
        <begin position="232"/>
        <end position="252"/>
    </location>
</feature>
<accession>A0A177ZQA2</accession>
<feature type="transmembrane region" description="Helical" evidence="1">
    <location>
        <begin position="173"/>
        <end position="196"/>
    </location>
</feature>
<dbReference type="Proteomes" id="UP000077881">
    <property type="component" value="Unassembled WGS sequence"/>
</dbReference>
<evidence type="ECO:0000313" key="2">
    <source>
        <dbReference type="EMBL" id="OAK70181.1"/>
    </source>
</evidence>
<evidence type="ECO:0000256" key="1">
    <source>
        <dbReference type="SAM" id="Phobius"/>
    </source>
</evidence>
<gene>
    <name evidence="2" type="ORF">ABB05_12545</name>
</gene>
<organism evidence="2 3">
    <name type="scientific">Lederbergia galactosidilytica</name>
    <dbReference type="NCBI Taxonomy" id="217031"/>
    <lineage>
        <taxon>Bacteria</taxon>
        <taxon>Bacillati</taxon>
        <taxon>Bacillota</taxon>
        <taxon>Bacilli</taxon>
        <taxon>Bacillales</taxon>
        <taxon>Bacillaceae</taxon>
        <taxon>Lederbergia</taxon>
    </lineage>
</organism>
<dbReference type="OrthoDB" id="2962380at2"/>
<dbReference type="PATRIC" id="fig|217031.6.peg.2698"/>
<keyword evidence="1" id="KW-0472">Membrane</keyword>
<comment type="caution">
    <text evidence="2">The sequence shown here is derived from an EMBL/GenBank/DDBJ whole genome shotgun (WGS) entry which is preliminary data.</text>
</comment>
<dbReference type="AlphaFoldDB" id="A0A177ZQA2"/>
<feature type="transmembrane region" description="Helical" evidence="1">
    <location>
        <begin position="90"/>
        <end position="115"/>
    </location>
</feature>
<keyword evidence="1" id="KW-1133">Transmembrane helix</keyword>
<feature type="transmembrane region" description="Helical" evidence="1">
    <location>
        <begin position="49"/>
        <end position="69"/>
    </location>
</feature>
<proteinExistence type="predicted"/>
<feature type="transmembrane region" description="Helical" evidence="1">
    <location>
        <begin position="12"/>
        <end position="37"/>
    </location>
</feature>
<reference evidence="2 3" key="1">
    <citation type="submission" date="2015-05" db="EMBL/GenBank/DDBJ databases">
        <title>Comparison of genome.</title>
        <authorList>
            <person name="Zheng Z."/>
            <person name="Sun M."/>
        </authorList>
    </citation>
    <scope>NUCLEOTIDE SEQUENCE [LARGE SCALE GENOMIC DNA]</scope>
    <source>
        <strain evidence="2 3">G25-74</strain>
    </source>
</reference>
<name>A0A177ZQA2_9BACI</name>
<protein>
    <submittedName>
        <fullName evidence="2">Uncharacterized protein</fullName>
    </submittedName>
</protein>
<evidence type="ECO:0000313" key="3">
    <source>
        <dbReference type="Proteomes" id="UP000077881"/>
    </source>
</evidence>
<dbReference type="STRING" id="217031.ABB05_12545"/>
<sequence length="263" mass="30270">MRAFWGLLKKDLILLRFWSCVWLICVFLGMVAGLILANKMGDLSLIVPMYVFVMSAQILFIPIMLIYILNLEGKTQMWLYNPQSSWKLILSKLVSVTCFQLISQLLLLVYGFIFLQLLMSSDMVATSENLLPIKIIAYFILSILAVSVYFGVLMIFYWTIYHALAKFPRIQRFRWLVLVGIWIGWNTLETFVARILGKTPIFSIGLQVNPVPSMHYDNVGKNWSIVHSQGDFTLPITIIFVYLLVAIILLFVSSRLLDKKVEV</sequence>
<keyword evidence="1" id="KW-0812">Transmembrane</keyword>
<keyword evidence="3" id="KW-1185">Reference proteome</keyword>
<dbReference type="EMBL" id="LDJR01000051">
    <property type="protein sequence ID" value="OAK70181.1"/>
    <property type="molecule type" value="Genomic_DNA"/>
</dbReference>
<dbReference type="RefSeq" id="WP_064468224.1">
    <property type="nucleotide sequence ID" value="NZ_LDJR01000051.1"/>
</dbReference>
<feature type="transmembrane region" description="Helical" evidence="1">
    <location>
        <begin position="135"/>
        <end position="161"/>
    </location>
</feature>